<name>A0A2K3JY98_TRIPR</name>
<evidence type="ECO:0000313" key="2">
    <source>
        <dbReference type="Proteomes" id="UP000236291"/>
    </source>
</evidence>
<protein>
    <submittedName>
        <fullName evidence="1">Uncharacterized protein</fullName>
    </submittedName>
</protein>
<organism evidence="1 2">
    <name type="scientific">Trifolium pratense</name>
    <name type="common">Red clover</name>
    <dbReference type="NCBI Taxonomy" id="57577"/>
    <lineage>
        <taxon>Eukaryota</taxon>
        <taxon>Viridiplantae</taxon>
        <taxon>Streptophyta</taxon>
        <taxon>Embryophyta</taxon>
        <taxon>Tracheophyta</taxon>
        <taxon>Spermatophyta</taxon>
        <taxon>Magnoliopsida</taxon>
        <taxon>eudicotyledons</taxon>
        <taxon>Gunneridae</taxon>
        <taxon>Pentapetalae</taxon>
        <taxon>rosids</taxon>
        <taxon>fabids</taxon>
        <taxon>Fabales</taxon>
        <taxon>Fabaceae</taxon>
        <taxon>Papilionoideae</taxon>
        <taxon>50 kb inversion clade</taxon>
        <taxon>NPAAA clade</taxon>
        <taxon>Hologalegina</taxon>
        <taxon>IRL clade</taxon>
        <taxon>Trifolieae</taxon>
        <taxon>Trifolium</taxon>
    </lineage>
</organism>
<dbReference type="Proteomes" id="UP000236291">
    <property type="component" value="Unassembled WGS sequence"/>
</dbReference>
<accession>A0A2K3JY98</accession>
<feature type="non-terminal residue" evidence="1">
    <location>
        <position position="44"/>
    </location>
</feature>
<evidence type="ECO:0000313" key="1">
    <source>
        <dbReference type="EMBL" id="PNX58992.1"/>
    </source>
</evidence>
<comment type="caution">
    <text evidence="1">The sequence shown here is derived from an EMBL/GenBank/DDBJ whole genome shotgun (WGS) entry which is preliminary data.</text>
</comment>
<proteinExistence type="predicted"/>
<gene>
    <name evidence="1" type="ORF">L195_g051193</name>
</gene>
<dbReference type="AlphaFoldDB" id="A0A2K3JY98"/>
<reference evidence="1 2" key="1">
    <citation type="journal article" date="2014" name="Am. J. Bot.">
        <title>Genome assembly and annotation for red clover (Trifolium pratense; Fabaceae).</title>
        <authorList>
            <person name="Istvanek J."/>
            <person name="Jaros M."/>
            <person name="Krenek A."/>
            <person name="Repkova J."/>
        </authorList>
    </citation>
    <scope>NUCLEOTIDE SEQUENCE [LARGE SCALE GENOMIC DNA]</scope>
    <source>
        <strain evidence="2">cv. Tatra</strain>
        <tissue evidence="1">Young leaves</tissue>
    </source>
</reference>
<sequence length="44" mass="5168">MATKKIDEHWPPLLDEKMLDIFITAQEKGRSSKDSKYWDEAVSE</sequence>
<dbReference type="EMBL" id="ASHM01079775">
    <property type="protein sequence ID" value="PNX58992.1"/>
    <property type="molecule type" value="Genomic_DNA"/>
</dbReference>
<reference evidence="1 2" key="2">
    <citation type="journal article" date="2017" name="Front. Plant Sci.">
        <title>Gene Classification and Mining of Molecular Markers Useful in Red Clover (Trifolium pratense) Breeding.</title>
        <authorList>
            <person name="Istvanek J."/>
            <person name="Dluhosova J."/>
            <person name="Dluhos P."/>
            <person name="Patkova L."/>
            <person name="Nedelnik J."/>
            <person name="Repkova J."/>
        </authorList>
    </citation>
    <scope>NUCLEOTIDE SEQUENCE [LARGE SCALE GENOMIC DNA]</scope>
    <source>
        <strain evidence="2">cv. Tatra</strain>
        <tissue evidence="1">Young leaves</tissue>
    </source>
</reference>